<feature type="region of interest" description="Disordered" evidence="1">
    <location>
        <begin position="106"/>
        <end position="131"/>
    </location>
</feature>
<evidence type="ECO:0000256" key="1">
    <source>
        <dbReference type="SAM" id="MobiDB-lite"/>
    </source>
</evidence>
<dbReference type="EMBL" id="NMUH01012798">
    <property type="protein sequence ID" value="MQM22380.1"/>
    <property type="molecule type" value="Genomic_DNA"/>
</dbReference>
<dbReference type="OrthoDB" id="1432783at2759"/>
<reference evidence="3" key="1">
    <citation type="submission" date="2017-07" db="EMBL/GenBank/DDBJ databases">
        <title>Taro Niue Genome Assembly and Annotation.</title>
        <authorList>
            <person name="Atibalentja N."/>
            <person name="Keating K."/>
            <person name="Fields C.J."/>
        </authorList>
    </citation>
    <scope>NUCLEOTIDE SEQUENCE</scope>
    <source>
        <strain evidence="3">Niue_2</strain>
        <tissue evidence="3">Leaf</tissue>
    </source>
</reference>
<keyword evidence="4" id="KW-1185">Reference proteome</keyword>
<sequence>MPTEAIHPNTRQFARRNRQSGGQARTSGQAPPCVDSQHEGIQVSFFEETNIQIEEGGLPSSTINPVIDLPTRENFQTMSNDDKYQVMQQWQSEMATLLNEMRRQSMEPVSIQNQHQNQHLDGSAPKNHPTASTSIQVADLYSVPYPVHHKLKKLPLTCRKVPKLQKFDGHGSPLEHVAHYITAMGDLALEESYLLRYFATSLTRVAFQWYSKLKSNSVADWADLQKKFINRFQTAERKVSLAELCSLKQKKGESAIDFIKRWREFSMKCDNLPAQEDAITICRRGLTATINEKLLGANIRSFDQLNSIVAEIEMFLAEQMAHTSHKGKLPKKRNPPGKEVNVIDFSPEPATSSNNPEAGPSYNPPQDTSGAHSPPKSRHQAIWKAMCKVQRQLR</sequence>
<feature type="region of interest" description="Disordered" evidence="1">
    <location>
        <begin position="1"/>
        <end position="35"/>
    </location>
</feature>
<dbReference type="InterPro" id="IPR005162">
    <property type="entry name" value="Retrotrans_gag_dom"/>
</dbReference>
<name>A0A843XTM1_COLES</name>
<comment type="caution">
    <text evidence="3">The sequence shown here is derived from an EMBL/GenBank/DDBJ whole genome shotgun (WGS) entry which is preliminary data.</text>
</comment>
<feature type="region of interest" description="Disordered" evidence="1">
    <location>
        <begin position="324"/>
        <end position="380"/>
    </location>
</feature>
<feature type="compositionally biased region" description="Polar residues" evidence="1">
    <location>
        <begin position="110"/>
        <end position="120"/>
    </location>
</feature>
<dbReference type="PANTHER" id="PTHR33223">
    <property type="entry name" value="CCHC-TYPE DOMAIN-CONTAINING PROTEIN"/>
    <property type="match status" value="1"/>
</dbReference>
<protein>
    <recommendedName>
        <fullName evidence="2">Retrotransposon gag domain-containing protein</fullName>
    </recommendedName>
</protein>
<dbReference type="Proteomes" id="UP000652761">
    <property type="component" value="Unassembled WGS sequence"/>
</dbReference>
<dbReference type="AlphaFoldDB" id="A0A843XTM1"/>
<gene>
    <name evidence="3" type="ORF">Taro_055431</name>
</gene>
<feature type="domain" description="Retrotransposon gag" evidence="2">
    <location>
        <begin position="197"/>
        <end position="287"/>
    </location>
</feature>
<evidence type="ECO:0000313" key="3">
    <source>
        <dbReference type="EMBL" id="MQM22380.1"/>
    </source>
</evidence>
<accession>A0A843XTM1</accession>
<dbReference type="Pfam" id="PF03732">
    <property type="entry name" value="Retrotrans_gag"/>
    <property type="match status" value="1"/>
</dbReference>
<feature type="compositionally biased region" description="Polar residues" evidence="1">
    <location>
        <begin position="19"/>
        <end position="29"/>
    </location>
</feature>
<feature type="compositionally biased region" description="Basic residues" evidence="1">
    <location>
        <begin position="324"/>
        <end position="335"/>
    </location>
</feature>
<evidence type="ECO:0000259" key="2">
    <source>
        <dbReference type="Pfam" id="PF03732"/>
    </source>
</evidence>
<organism evidence="3 4">
    <name type="scientific">Colocasia esculenta</name>
    <name type="common">Wild taro</name>
    <name type="synonym">Arum esculentum</name>
    <dbReference type="NCBI Taxonomy" id="4460"/>
    <lineage>
        <taxon>Eukaryota</taxon>
        <taxon>Viridiplantae</taxon>
        <taxon>Streptophyta</taxon>
        <taxon>Embryophyta</taxon>
        <taxon>Tracheophyta</taxon>
        <taxon>Spermatophyta</taxon>
        <taxon>Magnoliopsida</taxon>
        <taxon>Liliopsida</taxon>
        <taxon>Araceae</taxon>
        <taxon>Aroideae</taxon>
        <taxon>Colocasieae</taxon>
        <taxon>Colocasia</taxon>
    </lineage>
</organism>
<evidence type="ECO:0000313" key="4">
    <source>
        <dbReference type="Proteomes" id="UP000652761"/>
    </source>
</evidence>
<proteinExistence type="predicted"/>
<dbReference type="PANTHER" id="PTHR33223:SF6">
    <property type="entry name" value="CCHC-TYPE DOMAIN-CONTAINING PROTEIN"/>
    <property type="match status" value="1"/>
</dbReference>